<protein>
    <submittedName>
        <fullName evidence="1">Uncharacterized protein</fullName>
    </submittedName>
</protein>
<dbReference type="AlphaFoldDB" id="G4U260"/>
<keyword evidence="2" id="KW-1185">Reference proteome</keyword>
<accession>G4U260</accession>
<reference evidence="1 2" key="1">
    <citation type="journal article" date="2011" name="PLoS Pathog.">
        <title>Endophytic Life Strategies Decoded by Genome and Transcriptome Analyses of the Mutualistic Root Symbiont Piriformospora indica.</title>
        <authorList>
            <person name="Zuccaro A."/>
            <person name="Lahrmann U."/>
            <person name="Guldener U."/>
            <person name="Langen G."/>
            <person name="Pfiffi S."/>
            <person name="Biedenkopf D."/>
            <person name="Wong P."/>
            <person name="Samans B."/>
            <person name="Grimm C."/>
            <person name="Basiewicz M."/>
            <person name="Murat C."/>
            <person name="Martin F."/>
            <person name="Kogel K.H."/>
        </authorList>
    </citation>
    <scope>NUCLEOTIDE SEQUENCE [LARGE SCALE GENOMIC DNA]</scope>
    <source>
        <strain evidence="1 2">DSM 11827</strain>
    </source>
</reference>
<dbReference type="EMBL" id="CAFZ01001823">
    <property type="protein sequence ID" value="CCA77653.1"/>
    <property type="molecule type" value="Genomic_DNA"/>
</dbReference>
<dbReference type="HOGENOM" id="CLU_3428544_0_0_1"/>
<name>G4U260_SERID</name>
<sequence length="20" mass="1991">MSLLAGDGTCQAPLNLNAAM</sequence>
<proteinExistence type="predicted"/>
<organism evidence="1 2">
    <name type="scientific">Serendipita indica (strain DSM 11827)</name>
    <name type="common">Root endophyte fungus</name>
    <name type="synonym">Piriformospora indica</name>
    <dbReference type="NCBI Taxonomy" id="1109443"/>
    <lineage>
        <taxon>Eukaryota</taxon>
        <taxon>Fungi</taxon>
        <taxon>Dikarya</taxon>
        <taxon>Basidiomycota</taxon>
        <taxon>Agaricomycotina</taxon>
        <taxon>Agaricomycetes</taxon>
        <taxon>Sebacinales</taxon>
        <taxon>Serendipitaceae</taxon>
        <taxon>Serendipita</taxon>
    </lineage>
</organism>
<comment type="caution">
    <text evidence="1">The sequence shown here is derived from an EMBL/GenBank/DDBJ whole genome shotgun (WGS) entry which is preliminary data.</text>
</comment>
<dbReference type="InParanoid" id="G4U260"/>
<evidence type="ECO:0000313" key="1">
    <source>
        <dbReference type="EMBL" id="CCA77653.1"/>
    </source>
</evidence>
<evidence type="ECO:0000313" key="2">
    <source>
        <dbReference type="Proteomes" id="UP000007148"/>
    </source>
</evidence>
<gene>
    <name evidence="1" type="ORF">PIIN_11631</name>
</gene>
<dbReference type="Proteomes" id="UP000007148">
    <property type="component" value="Unassembled WGS sequence"/>
</dbReference>